<comment type="similarity">
    <text evidence="1">Belongs to the carbon-nitrogen hydrolase superfamily. BTD/VNN family.</text>
</comment>
<dbReference type="Pfam" id="PF00795">
    <property type="entry name" value="CN_hydrolase"/>
    <property type="match status" value="1"/>
</dbReference>
<dbReference type="InterPro" id="IPR040154">
    <property type="entry name" value="Biotinidase/VNN"/>
</dbReference>
<keyword evidence="5" id="KW-1185">Reference proteome</keyword>
<dbReference type="PANTHER" id="PTHR10609:SF27">
    <property type="entry name" value="CN HYDROLASE DOMAIN-CONTAINING PROTEIN-RELATED"/>
    <property type="match status" value="1"/>
</dbReference>
<reference evidence="4" key="1">
    <citation type="submission" date="2021-03" db="EMBL/GenBank/DDBJ databases">
        <authorList>
            <person name="Bekaert M."/>
        </authorList>
    </citation>
    <scope>NUCLEOTIDE SEQUENCE</scope>
</reference>
<dbReference type="OrthoDB" id="10250282at2759"/>
<dbReference type="InterPro" id="IPR036526">
    <property type="entry name" value="C-N_Hydrolase_sf"/>
</dbReference>
<dbReference type="InterPro" id="IPR003010">
    <property type="entry name" value="C-N_Hydrolase"/>
</dbReference>
<dbReference type="InterPro" id="IPR043957">
    <property type="entry name" value="Vanin_C"/>
</dbReference>
<evidence type="ECO:0000256" key="1">
    <source>
        <dbReference type="ARBA" id="ARBA00008225"/>
    </source>
</evidence>
<accession>A0A8S3PQW7</accession>
<comment type="caution">
    <text evidence="4">The sequence shown here is derived from an EMBL/GenBank/DDBJ whole genome shotgun (WGS) entry which is preliminary data.</text>
</comment>
<dbReference type="PANTHER" id="PTHR10609">
    <property type="entry name" value="BIOTINIDASE-RELATED"/>
    <property type="match status" value="1"/>
</dbReference>
<proteinExistence type="inferred from homology"/>
<organism evidence="4 5">
    <name type="scientific">Mytilus edulis</name>
    <name type="common">Blue mussel</name>
    <dbReference type="NCBI Taxonomy" id="6550"/>
    <lineage>
        <taxon>Eukaryota</taxon>
        <taxon>Metazoa</taxon>
        <taxon>Spiralia</taxon>
        <taxon>Lophotrochozoa</taxon>
        <taxon>Mollusca</taxon>
        <taxon>Bivalvia</taxon>
        <taxon>Autobranchia</taxon>
        <taxon>Pteriomorphia</taxon>
        <taxon>Mytilida</taxon>
        <taxon>Mytiloidea</taxon>
        <taxon>Mytilidae</taxon>
        <taxon>Mytilinae</taxon>
        <taxon>Mytilus</taxon>
    </lineage>
</organism>
<dbReference type="EMBL" id="CAJPWZ010000098">
    <property type="protein sequence ID" value="CAG2185711.1"/>
    <property type="molecule type" value="Genomic_DNA"/>
</dbReference>
<dbReference type="SUPFAM" id="SSF56317">
    <property type="entry name" value="Carbon-nitrogen hydrolase"/>
    <property type="match status" value="2"/>
</dbReference>
<dbReference type="Pfam" id="PF19018">
    <property type="entry name" value="Vanin_C"/>
    <property type="match status" value="2"/>
</dbReference>
<protein>
    <submittedName>
        <fullName evidence="4">VNN</fullName>
        <ecNumber evidence="4">3.5.1.92</ecNumber>
    </submittedName>
</protein>
<evidence type="ECO:0000256" key="2">
    <source>
        <dbReference type="ARBA" id="ARBA00022801"/>
    </source>
</evidence>
<evidence type="ECO:0000313" key="5">
    <source>
        <dbReference type="Proteomes" id="UP000683360"/>
    </source>
</evidence>
<dbReference type="EC" id="3.5.1.92" evidence="4"/>
<feature type="domain" description="CN hydrolase" evidence="3">
    <location>
        <begin position="350"/>
        <end position="627"/>
    </location>
</feature>
<dbReference type="GO" id="GO:0017159">
    <property type="term" value="F:pantetheine hydrolase activity"/>
    <property type="evidence" value="ECO:0007669"/>
    <property type="project" value="UniProtKB-EC"/>
</dbReference>
<evidence type="ECO:0000313" key="4">
    <source>
        <dbReference type="EMBL" id="CAG2185711.1"/>
    </source>
</evidence>
<dbReference type="AlphaFoldDB" id="A0A8S3PQW7"/>
<dbReference type="Proteomes" id="UP000683360">
    <property type="component" value="Unassembled WGS sequence"/>
</dbReference>
<name>A0A8S3PQW7_MYTED</name>
<sequence length="822" mass="94517">MPENTETWVNRSFALENMMKNIYVYQKQAIKAGKEKKRESYLEYIPNPELEKWSACDEPDRYNNTEIQHSLSCMAKHNYLYIVADMGDYQPCSRQSDPKCPPDGHYQFNTAVVYDKAGYLIAKYHKINLFYEFQFDVPLKESLFLLKHLLGNLGEDNVGKLLIADIPIYNRKRNSYPELNMLKEENNSRPSNDSFQSFVFHDLYNFVPLIDIKDKRTICHNKLCCSLTYEKVTNTDDVFAFGAFDGLHTFEGTYYIQVCILLKCKNSNLTSCGEPDKNSITFFKQFKIEGTFNTSYIFPEILLSNASDLLLLAAPNTWKYATGILQSEIQLEYPVVSAAMLARVYEKDHILLSDKNPNKRTQFDFPRDQRNLLLHERIKVDILVFPEDGIYGYRFNRKGVESYLEYIPDPDLEDWNACDEPDRYNNTEVQHSLSCMAKNNNLYIVANIGDNQPCSRKNDPNCPPDGHYQFNTAVVYNKTGYLITKYHKINLFYEYQFDVPPERKSVSFETPFGKFGVMICFDIIFRNPAIELLENHNVDNIVFPTAWMDALPILAAIQFHSAFAAGANVNFLAANLKNSSIKVHGSGIYSAEGYLDFHYDNEDVGKLLIAEIPIRNRKRNSYPEPKNMTEENNSMTSNNRFQSLVFRDLYNFVPLVDIQGKRTICHNKLCCSLTYEKKMDTDDVFAFGAFDGLHTYEGTYYIQVCILLKCKNSSLTSCGEPEQNSKTFFKQFKIEGTFTTAYIYPEILLSNASDLLLLAAPNTWNYAKGILQSENQLEYPVVSAAMLARVYENDLTINHGNHMLPEIVVITALLAISNYIFG</sequence>
<dbReference type="Gene3D" id="3.60.110.10">
    <property type="entry name" value="Carbon-nitrogen hydrolase"/>
    <property type="match status" value="2"/>
</dbReference>
<gene>
    <name evidence="4" type="ORF">MEDL_1248</name>
</gene>
<keyword evidence="2 4" id="KW-0378">Hydrolase</keyword>
<dbReference type="PROSITE" id="PS50263">
    <property type="entry name" value="CN_HYDROLASE"/>
    <property type="match status" value="1"/>
</dbReference>
<evidence type="ECO:0000259" key="3">
    <source>
        <dbReference type="PROSITE" id="PS50263"/>
    </source>
</evidence>